<proteinExistence type="predicted"/>
<evidence type="ECO:0000313" key="1">
    <source>
        <dbReference type="EMBL" id="MFC6592366.1"/>
    </source>
</evidence>
<protein>
    <recommendedName>
        <fullName evidence="3">DUF1795 domain-containing protein</fullName>
    </recommendedName>
</protein>
<reference evidence="2" key="1">
    <citation type="journal article" date="2019" name="Int. J. Syst. Evol. Microbiol.">
        <title>The Global Catalogue of Microorganisms (GCM) 10K type strain sequencing project: providing services to taxonomists for standard genome sequencing and annotation.</title>
        <authorList>
            <consortium name="The Broad Institute Genomics Platform"/>
            <consortium name="The Broad Institute Genome Sequencing Center for Infectious Disease"/>
            <person name="Wu L."/>
            <person name="Ma J."/>
        </authorList>
    </citation>
    <scope>NUCLEOTIDE SEQUENCE [LARGE SCALE GENOMIC DNA]</scope>
    <source>
        <strain evidence="2">CGMCC 1.15772</strain>
    </source>
</reference>
<evidence type="ECO:0000313" key="2">
    <source>
        <dbReference type="Proteomes" id="UP001596297"/>
    </source>
</evidence>
<sequence length="125" mass="13231">MPVLATSPVQGWVSGSQRCILEAQGHGQAFPRLQTYAEAGVLAGRLRDALVSQGMTDVSAQAVPRGGDWAILTAYRYAAGGEAVQVRQLYLSRSGLLRTVTGSHAPGEPDACAGEMLTYLRELAE</sequence>
<name>A0ABW1YDE8_9DEIO</name>
<organism evidence="1 2">
    <name type="scientific">Deinococcus lacus</name>
    <dbReference type="NCBI Taxonomy" id="392561"/>
    <lineage>
        <taxon>Bacteria</taxon>
        <taxon>Thermotogati</taxon>
        <taxon>Deinococcota</taxon>
        <taxon>Deinococci</taxon>
        <taxon>Deinococcales</taxon>
        <taxon>Deinococcaceae</taxon>
        <taxon>Deinococcus</taxon>
    </lineage>
</organism>
<comment type="caution">
    <text evidence="1">The sequence shown here is derived from an EMBL/GenBank/DDBJ whole genome shotgun (WGS) entry which is preliminary data.</text>
</comment>
<keyword evidence="2" id="KW-1185">Reference proteome</keyword>
<dbReference type="RefSeq" id="WP_380083389.1">
    <property type="nucleotide sequence ID" value="NZ_JBHSWD010000001.1"/>
</dbReference>
<evidence type="ECO:0008006" key="3">
    <source>
        <dbReference type="Google" id="ProtNLM"/>
    </source>
</evidence>
<gene>
    <name evidence="1" type="ORF">ACFP81_10425</name>
</gene>
<dbReference type="EMBL" id="JBHSWD010000001">
    <property type="protein sequence ID" value="MFC6592366.1"/>
    <property type="molecule type" value="Genomic_DNA"/>
</dbReference>
<dbReference type="Proteomes" id="UP001596297">
    <property type="component" value="Unassembled WGS sequence"/>
</dbReference>
<accession>A0ABW1YDE8</accession>